<evidence type="ECO:0000256" key="2">
    <source>
        <dbReference type="ARBA" id="ARBA00022679"/>
    </source>
</evidence>
<evidence type="ECO:0000256" key="3">
    <source>
        <dbReference type="ARBA" id="ARBA00022737"/>
    </source>
</evidence>
<evidence type="ECO:0000259" key="6">
    <source>
        <dbReference type="PROSITE" id="PS51698"/>
    </source>
</evidence>
<dbReference type="Gene3D" id="1.25.40.10">
    <property type="entry name" value="Tetratricopeptide repeat domain"/>
    <property type="match status" value="1"/>
</dbReference>
<dbReference type="InterPro" id="IPR003613">
    <property type="entry name" value="Ubox_domain"/>
</dbReference>
<dbReference type="SMART" id="SM00028">
    <property type="entry name" value="TPR"/>
    <property type="match status" value="3"/>
</dbReference>
<proteinExistence type="predicted"/>
<keyword evidence="8" id="KW-1185">Reference proteome</keyword>
<dbReference type="InterPro" id="IPR013083">
    <property type="entry name" value="Znf_RING/FYVE/PHD"/>
</dbReference>
<evidence type="ECO:0000313" key="8">
    <source>
        <dbReference type="Proteomes" id="UP001642720"/>
    </source>
</evidence>
<dbReference type="Proteomes" id="UP001642720">
    <property type="component" value="Unassembled WGS sequence"/>
</dbReference>
<dbReference type="EMBL" id="PPTA01000011">
    <property type="protein sequence ID" value="TFB00279.1"/>
    <property type="molecule type" value="Genomic_DNA"/>
</dbReference>
<comment type="caution">
    <text evidence="7">The sequence shown here is derived from an EMBL/GenBank/DDBJ whole genome shotgun (WGS) entry which is preliminary data.</text>
</comment>
<comment type="catalytic activity">
    <reaction evidence="1">
        <text>S-ubiquitinyl-[E2 ubiquitin-conjugating enzyme]-L-cysteine + [acceptor protein]-L-lysine = [E2 ubiquitin-conjugating enzyme]-L-cysteine + N(6)-ubiquitinyl-[acceptor protein]-L-lysine.</text>
        <dbReference type="EC" id="2.3.2.27"/>
    </reaction>
</comment>
<organism evidence="7 8">
    <name type="scientific">Trichoderma ghanense</name>
    <dbReference type="NCBI Taxonomy" id="65468"/>
    <lineage>
        <taxon>Eukaryota</taxon>
        <taxon>Fungi</taxon>
        <taxon>Dikarya</taxon>
        <taxon>Ascomycota</taxon>
        <taxon>Pezizomycotina</taxon>
        <taxon>Sordariomycetes</taxon>
        <taxon>Hypocreomycetidae</taxon>
        <taxon>Hypocreales</taxon>
        <taxon>Hypocreaceae</taxon>
        <taxon>Trichoderma</taxon>
    </lineage>
</organism>
<dbReference type="PANTHER" id="PTHR46803">
    <property type="entry name" value="E3 UBIQUITIN-PROTEIN LIGASE CHIP"/>
    <property type="match status" value="1"/>
</dbReference>
<dbReference type="SUPFAM" id="SSF57850">
    <property type="entry name" value="RING/U-box"/>
    <property type="match status" value="1"/>
</dbReference>
<dbReference type="PROSITE" id="PS51698">
    <property type="entry name" value="U_BOX"/>
    <property type="match status" value="1"/>
</dbReference>
<evidence type="ECO:0000313" key="7">
    <source>
        <dbReference type="EMBL" id="TFB00279.1"/>
    </source>
</evidence>
<evidence type="ECO:0000256" key="1">
    <source>
        <dbReference type="ARBA" id="ARBA00000900"/>
    </source>
</evidence>
<dbReference type="SMART" id="SM00504">
    <property type="entry name" value="Ubox"/>
    <property type="match status" value="1"/>
</dbReference>
<evidence type="ECO:0000256" key="4">
    <source>
        <dbReference type="ARBA" id="ARBA00022786"/>
    </source>
</evidence>
<feature type="domain" description="U-box" evidence="6">
    <location>
        <begin position="203"/>
        <end position="276"/>
    </location>
</feature>
<gene>
    <name evidence="7" type="ORF">CCMA1212_007703</name>
</gene>
<reference evidence="7 8" key="1">
    <citation type="submission" date="2018-01" db="EMBL/GenBank/DDBJ databases">
        <title>Genome characterization of the sugarcane-associated fungus Trichoderma ghanense CCMA-1212 and their application in lignocelulose bioconversion.</title>
        <authorList>
            <person name="Steindorff A.S."/>
            <person name="Mendes T.D."/>
            <person name="Vilela E.S.D."/>
            <person name="Rodrigues D.S."/>
            <person name="Formighieri E.F."/>
            <person name="Melo I.S."/>
            <person name="Favaro L.C.L."/>
        </authorList>
    </citation>
    <scope>NUCLEOTIDE SEQUENCE [LARGE SCALE GENOMIC DNA]</scope>
    <source>
        <strain evidence="7 8">CCMA-1212</strain>
    </source>
</reference>
<dbReference type="InterPro" id="IPR019734">
    <property type="entry name" value="TPR_rpt"/>
</dbReference>
<dbReference type="InterPro" id="IPR011990">
    <property type="entry name" value="TPR-like_helical_dom_sf"/>
</dbReference>
<keyword evidence="5" id="KW-0697">Rotamase</keyword>
<dbReference type="GeneID" id="300579316"/>
<keyword evidence="2" id="KW-0808">Transferase</keyword>
<evidence type="ECO:0000256" key="5">
    <source>
        <dbReference type="ARBA" id="ARBA00023110"/>
    </source>
</evidence>
<sequence length="279" mass="31834">MSKSLQLKEEGNRHFQAGDYIGADSLYSKASPIHPTSIIADPKNPALYTNRAMARLKLNHWDSVISDCETCLSLSPNNMKAHYYLAQAQLSLRDFDGALQHALEAHKLCAANNDKSLAAVTGIVLRCKKERWADREKKRLRLETEVEDRMVELLRKERDEMLAAVAPGDEAERKAIEDEADERMNVLRNVFEAAREQNQKKREVPEWAIDDISFNVMVDPVITKTGKSYERASIMEHLRRHPSDPLTREPLTPADLRPNLALRQACEEFLDKNGWAADW</sequence>
<dbReference type="RefSeq" id="XP_073556480.1">
    <property type="nucleotide sequence ID" value="XM_073704866.1"/>
</dbReference>
<dbReference type="Gene3D" id="3.30.40.10">
    <property type="entry name" value="Zinc/RING finger domain, C3HC4 (zinc finger)"/>
    <property type="match status" value="1"/>
</dbReference>
<keyword evidence="4" id="KW-0833">Ubl conjugation pathway</keyword>
<dbReference type="PANTHER" id="PTHR46803:SF2">
    <property type="entry name" value="E3 UBIQUITIN-PROTEIN LIGASE CHIP"/>
    <property type="match status" value="1"/>
</dbReference>
<keyword evidence="5" id="KW-0413">Isomerase</keyword>
<dbReference type="SUPFAM" id="SSF48452">
    <property type="entry name" value="TPR-like"/>
    <property type="match status" value="1"/>
</dbReference>
<accession>A0ABY2GWE7</accession>
<dbReference type="Pfam" id="PF04564">
    <property type="entry name" value="U-box"/>
    <property type="match status" value="1"/>
</dbReference>
<keyword evidence="3" id="KW-0677">Repeat</keyword>
<name>A0ABY2GWE7_9HYPO</name>
<protein>
    <submittedName>
        <fullName evidence="7">STIP1-like proteiny</fullName>
    </submittedName>
</protein>